<feature type="region of interest" description="Disordered" evidence="1">
    <location>
        <begin position="1"/>
        <end position="31"/>
    </location>
</feature>
<evidence type="ECO:0000313" key="2">
    <source>
        <dbReference type="EMBL" id="GFY39315.1"/>
    </source>
</evidence>
<organism evidence="2 3">
    <name type="scientific">Trichonephila inaurata madagascariensis</name>
    <dbReference type="NCBI Taxonomy" id="2747483"/>
    <lineage>
        <taxon>Eukaryota</taxon>
        <taxon>Metazoa</taxon>
        <taxon>Ecdysozoa</taxon>
        <taxon>Arthropoda</taxon>
        <taxon>Chelicerata</taxon>
        <taxon>Arachnida</taxon>
        <taxon>Araneae</taxon>
        <taxon>Araneomorphae</taxon>
        <taxon>Entelegynae</taxon>
        <taxon>Araneoidea</taxon>
        <taxon>Nephilidae</taxon>
        <taxon>Trichonephila</taxon>
        <taxon>Trichonephila inaurata</taxon>
    </lineage>
</organism>
<accession>A0A8X7BPV0</accession>
<feature type="non-terminal residue" evidence="2">
    <location>
        <position position="1"/>
    </location>
</feature>
<dbReference type="EMBL" id="BMAV01001318">
    <property type="protein sequence ID" value="GFY39315.1"/>
    <property type="molecule type" value="Genomic_DNA"/>
</dbReference>
<comment type="caution">
    <text evidence="2">The sequence shown here is derived from an EMBL/GenBank/DDBJ whole genome shotgun (WGS) entry which is preliminary data.</text>
</comment>
<dbReference type="AlphaFoldDB" id="A0A8X7BPV0"/>
<feature type="compositionally biased region" description="Low complexity" evidence="1">
    <location>
        <begin position="86"/>
        <end position="104"/>
    </location>
</feature>
<gene>
    <name evidence="2" type="ORF">TNIN_239071</name>
</gene>
<dbReference type="Proteomes" id="UP000886998">
    <property type="component" value="Unassembled WGS sequence"/>
</dbReference>
<evidence type="ECO:0000256" key="1">
    <source>
        <dbReference type="SAM" id="MobiDB-lite"/>
    </source>
</evidence>
<evidence type="ECO:0000313" key="3">
    <source>
        <dbReference type="Proteomes" id="UP000886998"/>
    </source>
</evidence>
<name>A0A8X7BPV0_9ARAC</name>
<feature type="region of interest" description="Disordered" evidence="1">
    <location>
        <begin position="86"/>
        <end position="107"/>
    </location>
</feature>
<keyword evidence="3" id="KW-1185">Reference proteome</keyword>
<sequence length="148" mass="15710">VGILSGRASPLASSADGLILPQPSKWPHTPPRKRIRVVSDVCPAPLDKVLGIHFSPRLNRVWGKNFGNMQEGETFFSFPQTGFPLGSPPKGKKAPLGAPGKKPGQTTGLALKNLKSPVSHHFGIFAPGLDTVCGPATRFSPLPFLKKG</sequence>
<proteinExistence type="predicted"/>
<protein>
    <submittedName>
        <fullName evidence="2">Uncharacterized protein</fullName>
    </submittedName>
</protein>
<reference evidence="2" key="1">
    <citation type="submission" date="2020-08" db="EMBL/GenBank/DDBJ databases">
        <title>Multicomponent nature underlies the extraordinary mechanical properties of spider dragline silk.</title>
        <authorList>
            <person name="Kono N."/>
            <person name="Nakamura H."/>
            <person name="Mori M."/>
            <person name="Yoshida Y."/>
            <person name="Ohtoshi R."/>
            <person name="Malay A.D."/>
            <person name="Moran D.A.P."/>
            <person name="Tomita M."/>
            <person name="Numata K."/>
            <person name="Arakawa K."/>
        </authorList>
    </citation>
    <scope>NUCLEOTIDE SEQUENCE</scope>
</reference>